<evidence type="ECO:0000256" key="2">
    <source>
        <dbReference type="SAM" id="SignalP"/>
    </source>
</evidence>
<protein>
    <submittedName>
        <fullName evidence="3">Uncharacterized protein</fullName>
    </submittedName>
</protein>
<name>A0AAD7B3I3_MYCRO</name>
<dbReference type="EMBL" id="JARKIE010001032">
    <property type="protein sequence ID" value="KAJ7608896.1"/>
    <property type="molecule type" value="Genomic_DNA"/>
</dbReference>
<organism evidence="3 4">
    <name type="scientific">Mycena rosella</name>
    <name type="common">Pink bonnet</name>
    <name type="synonym">Agaricus rosellus</name>
    <dbReference type="NCBI Taxonomy" id="1033263"/>
    <lineage>
        <taxon>Eukaryota</taxon>
        <taxon>Fungi</taxon>
        <taxon>Dikarya</taxon>
        <taxon>Basidiomycota</taxon>
        <taxon>Agaricomycotina</taxon>
        <taxon>Agaricomycetes</taxon>
        <taxon>Agaricomycetidae</taxon>
        <taxon>Agaricales</taxon>
        <taxon>Marasmiineae</taxon>
        <taxon>Mycenaceae</taxon>
        <taxon>Mycena</taxon>
    </lineage>
</organism>
<gene>
    <name evidence="3" type="ORF">B0H17DRAFT_1221438</name>
</gene>
<feature type="region of interest" description="Disordered" evidence="1">
    <location>
        <begin position="96"/>
        <end position="141"/>
    </location>
</feature>
<feature type="signal peptide" evidence="2">
    <location>
        <begin position="1"/>
        <end position="25"/>
    </location>
</feature>
<feature type="compositionally biased region" description="Gly residues" evidence="1">
    <location>
        <begin position="130"/>
        <end position="141"/>
    </location>
</feature>
<evidence type="ECO:0000256" key="1">
    <source>
        <dbReference type="SAM" id="MobiDB-lite"/>
    </source>
</evidence>
<comment type="caution">
    <text evidence="3">The sequence shown here is derived from an EMBL/GenBank/DDBJ whole genome shotgun (WGS) entry which is preliminary data.</text>
</comment>
<sequence>MLTLSIPTALHLPACLLLSFHGPLSFNTPLVPFPPHHGARDFSVRLQRDTRLRATPLPLSMACELSGNATLRASASDAPQRSSICTRRQFHALSAAGRSGTGVRDRERHGHARVVRPATVLTPSAPTPGSGAGASAGGKQE</sequence>
<dbReference type="AlphaFoldDB" id="A0AAD7B3I3"/>
<proteinExistence type="predicted"/>
<feature type="chain" id="PRO_5041963582" evidence="2">
    <location>
        <begin position="26"/>
        <end position="141"/>
    </location>
</feature>
<accession>A0AAD7B3I3</accession>
<reference evidence="3" key="1">
    <citation type="submission" date="2023-03" db="EMBL/GenBank/DDBJ databases">
        <title>Massive genome expansion in bonnet fungi (Mycena s.s.) driven by repeated elements and novel gene families across ecological guilds.</title>
        <authorList>
            <consortium name="Lawrence Berkeley National Laboratory"/>
            <person name="Harder C.B."/>
            <person name="Miyauchi S."/>
            <person name="Viragh M."/>
            <person name="Kuo A."/>
            <person name="Thoen E."/>
            <person name="Andreopoulos B."/>
            <person name="Lu D."/>
            <person name="Skrede I."/>
            <person name="Drula E."/>
            <person name="Henrissat B."/>
            <person name="Morin E."/>
            <person name="Kohler A."/>
            <person name="Barry K."/>
            <person name="LaButti K."/>
            <person name="Morin E."/>
            <person name="Salamov A."/>
            <person name="Lipzen A."/>
            <person name="Mereny Z."/>
            <person name="Hegedus B."/>
            <person name="Baldrian P."/>
            <person name="Stursova M."/>
            <person name="Weitz H."/>
            <person name="Taylor A."/>
            <person name="Grigoriev I.V."/>
            <person name="Nagy L.G."/>
            <person name="Martin F."/>
            <person name="Kauserud H."/>
        </authorList>
    </citation>
    <scope>NUCLEOTIDE SEQUENCE</scope>
    <source>
        <strain evidence="3">CBHHK067</strain>
    </source>
</reference>
<keyword evidence="4" id="KW-1185">Reference proteome</keyword>
<keyword evidence="2" id="KW-0732">Signal</keyword>
<evidence type="ECO:0000313" key="4">
    <source>
        <dbReference type="Proteomes" id="UP001221757"/>
    </source>
</evidence>
<dbReference type="Proteomes" id="UP001221757">
    <property type="component" value="Unassembled WGS sequence"/>
</dbReference>
<evidence type="ECO:0000313" key="3">
    <source>
        <dbReference type="EMBL" id="KAJ7608896.1"/>
    </source>
</evidence>